<keyword evidence="2" id="KW-0812">Transmembrane</keyword>
<dbReference type="Pfam" id="PF01551">
    <property type="entry name" value="Peptidase_M23"/>
    <property type="match status" value="1"/>
</dbReference>
<dbReference type="PANTHER" id="PTHR21666:SF291">
    <property type="entry name" value="STAGE II SPORULATION PROTEIN Q"/>
    <property type="match status" value="1"/>
</dbReference>
<dbReference type="RefSeq" id="WP_213519721.1">
    <property type="nucleotide sequence ID" value="NZ_BOSE01000012.1"/>
</dbReference>
<dbReference type="Gene3D" id="2.70.70.10">
    <property type="entry name" value="Glucose Permease (Domain IIA)"/>
    <property type="match status" value="1"/>
</dbReference>
<sequence>MSEFNQNKSQPTEESLKTEKRVSTVAKQSGVKRLLTQKWFSPALFLLTAAIIVTLLWVYQDRATDQPTTGTEVTEEGTAVNSETDENIAPVDNPLDATEEIAATGEDMQWPVANINELQIEIPFYDTQASAAEKEAALIQVGSTFAPHMGIDFVHPEGSAFDVMAALGGTVTHVENNPLNGNIVEISHGNGFVTVYQSLSDVTVKEGDEIQQGTVIAKAGRSDVERDLGVHLHFEARLNGNHVNPGDYIVE</sequence>
<keyword evidence="2" id="KW-0472">Membrane</keyword>
<reference evidence="4" key="1">
    <citation type="submission" date="2021-03" db="EMBL/GenBank/DDBJ databases">
        <title>Antimicrobial resistance genes in bacteria isolated from Japanese honey, and their potential for conferring macrolide and lincosamide resistance in the American foulbrood pathogen Paenibacillus larvae.</title>
        <authorList>
            <person name="Okamoto M."/>
            <person name="Kumagai M."/>
            <person name="Kanamori H."/>
            <person name="Takamatsu D."/>
        </authorList>
    </citation>
    <scope>NUCLEOTIDE SEQUENCE</scope>
    <source>
        <strain evidence="4">J40TS1</strain>
    </source>
</reference>
<evidence type="ECO:0000313" key="5">
    <source>
        <dbReference type="Proteomes" id="UP000683139"/>
    </source>
</evidence>
<dbReference type="AlphaFoldDB" id="A0A919YXL2"/>
<proteinExistence type="predicted"/>
<comment type="caution">
    <text evidence="4">The sequence shown here is derived from an EMBL/GenBank/DDBJ whole genome shotgun (WGS) entry which is preliminary data.</text>
</comment>
<dbReference type="CDD" id="cd12797">
    <property type="entry name" value="M23_peptidase"/>
    <property type="match status" value="1"/>
</dbReference>
<feature type="domain" description="M23ase beta-sheet core" evidence="3">
    <location>
        <begin position="147"/>
        <end position="245"/>
    </location>
</feature>
<name>A0A919YXL2_9BACL</name>
<evidence type="ECO:0000259" key="3">
    <source>
        <dbReference type="Pfam" id="PF01551"/>
    </source>
</evidence>
<protein>
    <submittedName>
        <fullName evidence="4">Stage II sporulation protein Q</fullName>
    </submittedName>
</protein>
<feature type="compositionally biased region" description="Polar residues" evidence="1">
    <location>
        <begin position="1"/>
        <end position="13"/>
    </location>
</feature>
<feature type="transmembrane region" description="Helical" evidence="2">
    <location>
        <begin position="39"/>
        <end position="59"/>
    </location>
</feature>
<feature type="region of interest" description="Disordered" evidence="1">
    <location>
        <begin position="1"/>
        <end position="22"/>
    </location>
</feature>
<evidence type="ECO:0000256" key="2">
    <source>
        <dbReference type="SAM" id="Phobius"/>
    </source>
</evidence>
<evidence type="ECO:0000256" key="1">
    <source>
        <dbReference type="SAM" id="MobiDB-lite"/>
    </source>
</evidence>
<dbReference type="InterPro" id="IPR011055">
    <property type="entry name" value="Dup_hybrid_motif"/>
</dbReference>
<dbReference type="EMBL" id="BOSE01000012">
    <property type="protein sequence ID" value="GIP19061.1"/>
    <property type="molecule type" value="Genomic_DNA"/>
</dbReference>
<accession>A0A919YXL2</accession>
<dbReference type="InterPro" id="IPR050570">
    <property type="entry name" value="Cell_wall_metabolism_enzyme"/>
</dbReference>
<keyword evidence="5" id="KW-1185">Reference proteome</keyword>
<dbReference type="PANTHER" id="PTHR21666">
    <property type="entry name" value="PEPTIDASE-RELATED"/>
    <property type="match status" value="1"/>
</dbReference>
<keyword evidence="2" id="KW-1133">Transmembrane helix</keyword>
<dbReference type="GO" id="GO:0004222">
    <property type="term" value="F:metalloendopeptidase activity"/>
    <property type="evidence" value="ECO:0007669"/>
    <property type="project" value="TreeGrafter"/>
</dbReference>
<dbReference type="SUPFAM" id="SSF51261">
    <property type="entry name" value="Duplicated hybrid motif"/>
    <property type="match status" value="1"/>
</dbReference>
<dbReference type="InterPro" id="IPR016047">
    <property type="entry name" value="M23ase_b-sheet_dom"/>
</dbReference>
<dbReference type="Proteomes" id="UP000683139">
    <property type="component" value="Unassembled WGS sequence"/>
</dbReference>
<evidence type="ECO:0000313" key="4">
    <source>
        <dbReference type="EMBL" id="GIP19061.1"/>
    </source>
</evidence>
<organism evidence="4 5">
    <name type="scientific">Paenibacillus montaniterrae</name>
    <dbReference type="NCBI Taxonomy" id="429341"/>
    <lineage>
        <taxon>Bacteria</taxon>
        <taxon>Bacillati</taxon>
        <taxon>Bacillota</taxon>
        <taxon>Bacilli</taxon>
        <taxon>Bacillales</taxon>
        <taxon>Paenibacillaceae</taxon>
        <taxon>Paenibacillus</taxon>
    </lineage>
</organism>
<gene>
    <name evidence="4" type="primary">spoIIQ</name>
    <name evidence="4" type="ORF">J40TS1_47030</name>
</gene>